<feature type="compositionally biased region" description="Basic and acidic residues" evidence="1">
    <location>
        <begin position="450"/>
        <end position="463"/>
    </location>
</feature>
<feature type="transmembrane region" description="Helical" evidence="2">
    <location>
        <begin position="535"/>
        <end position="559"/>
    </location>
</feature>
<protein>
    <recommendedName>
        <fullName evidence="5">Type IV pilus biogenesis protein PilP</fullName>
    </recommendedName>
</protein>
<comment type="caution">
    <text evidence="3">The sequence shown here is derived from an EMBL/GenBank/DDBJ whole genome shotgun (WGS) entry which is preliminary data.</text>
</comment>
<dbReference type="RefSeq" id="WP_281842757.1">
    <property type="nucleotide sequence ID" value="NZ_BROH01000007.1"/>
</dbReference>
<organism evidence="3 4">
    <name type="scientific">Sinisalibacter aestuarii</name>
    <dbReference type="NCBI Taxonomy" id="2949426"/>
    <lineage>
        <taxon>Bacteria</taxon>
        <taxon>Pseudomonadati</taxon>
        <taxon>Pseudomonadota</taxon>
        <taxon>Alphaproteobacteria</taxon>
        <taxon>Rhodobacterales</taxon>
        <taxon>Roseobacteraceae</taxon>
        <taxon>Sinisalibacter</taxon>
    </lineage>
</organism>
<keyword evidence="4" id="KW-1185">Reference proteome</keyword>
<dbReference type="SUPFAM" id="SSF53067">
    <property type="entry name" value="Actin-like ATPase domain"/>
    <property type="match status" value="1"/>
</dbReference>
<feature type="compositionally biased region" description="Basic and acidic residues" evidence="1">
    <location>
        <begin position="503"/>
        <end position="516"/>
    </location>
</feature>
<dbReference type="InterPro" id="IPR043129">
    <property type="entry name" value="ATPase_NBD"/>
</dbReference>
<keyword evidence="2" id="KW-0472">Membrane</keyword>
<dbReference type="EMBL" id="BROH01000007">
    <property type="protein sequence ID" value="GKY88722.1"/>
    <property type="molecule type" value="Genomic_DNA"/>
</dbReference>
<evidence type="ECO:0000313" key="4">
    <source>
        <dbReference type="Proteomes" id="UP001144205"/>
    </source>
</evidence>
<feature type="compositionally biased region" description="Low complexity" evidence="1">
    <location>
        <begin position="464"/>
        <end position="482"/>
    </location>
</feature>
<feature type="compositionally biased region" description="Basic and acidic residues" evidence="1">
    <location>
        <begin position="483"/>
        <end position="496"/>
    </location>
</feature>
<gene>
    <name evidence="3" type="ORF">STA1M1_25910</name>
</gene>
<evidence type="ECO:0000256" key="1">
    <source>
        <dbReference type="SAM" id="MobiDB-lite"/>
    </source>
</evidence>
<keyword evidence="2" id="KW-1133">Transmembrane helix</keyword>
<evidence type="ECO:0000313" key="3">
    <source>
        <dbReference type="EMBL" id="GKY88722.1"/>
    </source>
</evidence>
<feature type="compositionally biased region" description="Pro residues" evidence="1">
    <location>
        <begin position="201"/>
        <end position="210"/>
    </location>
</feature>
<accession>A0ABQ5LUQ7</accession>
<feature type="region of interest" description="Disordered" evidence="1">
    <location>
        <begin position="194"/>
        <end position="516"/>
    </location>
</feature>
<proteinExistence type="predicted"/>
<evidence type="ECO:0000256" key="2">
    <source>
        <dbReference type="SAM" id="Phobius"/>
    </source>
</evidence>
<evidence type="ECO:0008006" key="5">
    <source>
        <dbReference type="Google" id="ProtNLM"/>
    </source>
</evidence>
<reference evidence="3" key="1">
    <citation type="journal article" date="2023" name="Int. J. Syst. Evol. Microbiol.">
        <title>Sinisalibacter aestuarii sp. nov., isolated from estuarine sediment of the Arakawa River.</title>
        <authorList>
            <person name="Arafat S.T."/>
            <person name="Hirano S."/>
            <person name="Sato A."/>
            <person name="Takeuchi K."/>
            <person name="Yasuda T."/>
            <person name="Terahara T."/>
            <person name="Hamada M."/>
            <person name="Kobayashi T."/>
        </authorList>
    </citation>
    <scope>NUCLEOTIDE SEQUENCE</scope>
    <source>
        <strain evidence="3">B-399</strain>
    </source>
</reference>
<sequence length="962" mass="99904">MKPNFALDLSHEGINLLHRSKGGWTLVGSVALDDPNLSSNLEELRRSAAMLESGGFTTKVIVPNSQILYTTLAAPGPDDIAREVQIRAALDGLTPYPVGDLVFDWRAQGDEARVAVLARETMDEAEAFAADYKFNPVSFVARPPRGEFSGEPFFGKTRAATRLLAPGERIEPDASPVPQNPKAKELPAEARIDTPQDDMAPPAPEPAPEPEPVETPAAPGPDLDDPFAELDKLAAELSGDGETGAAADPAPKTPPRPKRKADDTPRVAAPVLAPFPPTPDDESSKPRPFMPQPEAKAKPAKPKPAPKADEPRFVPPAPPADEAITEDTASVAPGPTESDTGPSEPVPSFSSIRHTDDSKAGNDASANRLAGLSPRIGAVDTDDDADSAAPRIPPAPVPSHDRIRAGMADALSKPLPRPGKSPEPEPKGSGLFARLSGSASTAAERAGTAMRDRNARRTEEKAAAAEARAAEAAQEAAVAEARPAPEPKPPKPERKGRFGLKRPPTEADTRRSREAEAMTVFGARRAQTTTSRPKYLGLILTLVLLLLMAAIALWSTFLVDDGEVSLFNPGPGVATETADAEALPTPEDEAVADEGAEAVFANTAEVLSPEAAEARYAATGIWQRAPDAPSPPESTRLDQLDIAGLAPVEPSRPPASLPEPADGGLREAALADPVPPPPPGTTFDLDADGLVVATPEGALSPAGILVYSGRPAVVPPAPPAGLFPEAITEPAPDPAAEIVPEAETEAEAADAQPIAALDIPRTRPRARPADLVPPPAEEGAVADGTTPDGDAQLLRPNARPDDALPETDTAAIDAAIEDVVQAALVNPTELAVVASAVPSHRPSNFATIVDSAMASASDGSAVVAASAPAAAAATVTPAIPTSASVATRATTENALNLREINLIGIYGSSNSRRALVRLKTGRYVKVEVGDRLDGGQVTSISANRLTYQKGSRTYALEVLPLG</sequence>
<feature type="region of interest" description="Disordered" evidence="1">
    <location>
        <begin position="760"/>
        <end position="805"/>
    </location>
</feature>
<keyword evidence="2" id="KW-0812">Transmembrane</keyword>
<feature type="region of interest" description="Disordered" evidence="1">
    <location>
        <begin position="646"/>
        <end position="670"/>
    </location>
</feature>
<name>A0ABQ5LUQ7_9RHOB</name>
<dbReference type="Proteomes" id="UP001144205">
    <property type="component" value="Unassembled WGS sequence"/>
</dbReference>